<dbReference type="EMBL" id="OP072523">
    <property type="protein sequence ID" value="UVX36386.1"/>
    <property type="molecule type" value="Genomic_DNA"/>
</dbReference>
<protein>
    <submittedName>
        <fullName evidence="2">YqaJ-like viral recombinase domain protein</fullName>
    </submittedName>
</protein>
<proteinExistence type="predicted"/>
<sequence length="302" mass="34434">MKIINVSQAHETEAWLDERVGRITGTKSGGLALEHYAQTDVEKLKKDRDKALEQAKKAKTPDKANEYYTKAQNYDEKIVDAEAKNKRLKVGVDFWKFLAELWAEPADGEPPMERGHRLEPENIQITLKTLGFDPVDCVPDCGIWESDYDDRIACSPDAYENTEKPTWAIECKSLGSAYHLQTVVPWMMHTDAMRSHIANLKPELVEVIEQVLPEYTLDSRATGFDFIPDQYKAQVLQYFVVCDSLEVLYFSMFDPRVVGIANHQVIPVYRKDITEKIENHKRSQLATLHISDVLADALGVTF</sequence>
<dbReference type="SUPFAM" id="SSF52980">
    <property type="entry name" value="Restriction endonuclease-like"/>
    <property type="match status" value="1"/>
</dbReference>
<evidence type="ECO:0000313" key="2">
    <source>
        <dbReference type="EMBL" id="UVX36386.1"/>
    </source>
</evidence>
<dbReference type="Proteomes" id="UP001160027">
    <property type="component" value="Segment"/>
</dbReference>
<feature type="coiled-coil region" evidence="1">
    <location>
        <begin position="64"/>
        <end position="91"/>
    </location>
</feature>
<organism evidence="2 3">
    <name type="scientific">Bacteriophage sp</name>
    <dbReference type="NCBI Taxonomy" id="38018"/>
    <lineage>
        <taxon>Viruses</taxon>
    </lineage>
</organism>
<keyword evidence="3" id="KW-1185">Reference proteome</keyword>
<dbReference type="InterPro" id="IPR011604">
    <property type="entry name" value="PDDEXK-like_dom_sf"/>
</dbReference>
<accession>A0ABY5TT34</accession>
<dbReference type="InterPro" id="IPR011335">
    <property type="entry name" value="Restrct_endonuc-II-like"/>
</dbReference>
<reference evidence="3" key="1">
    <citation type="submission" date="2022-07" db="EMBL/GenBank/DDBJ databases">
        <title>High-quality bacteriophage genomes in the Japanese 4D cohort.</title>
        <authorList>
            <person name="Nishijima S."/>
        </authorList>
    </citation>
    <scope>NUCLEOTIDE SEQUENCE [LARGE SCALE GENOMIC DNA]</scope>
</reference>
<dbReference type="Gene3D" id="3.90.320.10">
    <property type="match status" value="1"/>
</dbReference>
<evidence type="ECO:0000313" key="3">
    <source>
        <dbReference type="Proteomes" id="UP001160027"/>
    </source>
</evidence>
<evidence type="ECO:0000256" key="1">
    <source>
        <dbReference type="SAM" id="Coils"/>
    </source>
</evidence>
<name>A0ABY5TT34_9VIRU</name>
<keyword evidence="1" id="KW-0175">Coiled coil</keyword>